<feature type="coiled-coil region" evidence="1">
    <location>
        <begin position="213"/>
        <end position="258"/>
    </location>
</feature>
<name>A0A7S4TC75_9DINO</name>
<evidence type="ECO:0000313" key="3">
    <source>
        <dbReference type="EMBL" id="CAE4670089.1"/>
    </source>
</evidence>
<evidence type="ECO:0000256" key="1">
    <source>
        <dbReference type="SAM" id="Coils"/>
    </source>
</evidence>
<evidence type="ECO:0000256" key="2">
    <source>
        <dbReference type="SAM" id="MobiDB-lite"/>
    </source>
</evidence>
<dbReference type="AlphaFoldDB" id="A0A7S4TC75"/>
<reference evidence="3" key="1">
    <citation type="submission" date="2021-01" db="EMBL/GenBank/DDBJ databases">
        <authorList>
            <person name="Corre E."/>
            <person name="Pelletier E."/>
            <person name="Niang G."/>
            <person name="Scheremetjew M."/>
            <person name="Finn R."/>
            <person name="Kale V."/>
            <person name="Holt S."/>
            <person name="Cochrane G."/>
            <person name="Meng A."/>
            <person name="Brown T."/>
            <person name="Cohen L."/>
        </authorList>
    </citation>
    <scope>NUCLEOTIDE SEQUENCE</scope>
    <source>
        <strain evidence="3">CCMP3105</strain>
    </source>
</reference>
<dbReference type="EMBL" id="HBNR01090980">
    <property type="protein sequence ID" value="CAE4670089.1"/>
    <property type="molecule type" value="Transcribed_RNA"/>
</dbReference>
<feature type="region of interest" description="Disordered" evidence="2">
    <location>
        <begin position="122"/>
        <end position="158"/>
    </location>
</feature>
<sequence>MSSQKTGGAGACGCLAFFRTPRARTCATNTPTQDESHVVIRQQVQDLVAAEMRSLEDTLSSELQSVLVRLLKVDAQPSSPTAAQAVDDAALPLHNRSMGKRRWTCAADGADSLSAIVGRVAHAEAEDRSPRSEAELQSRRDSTSSAGQQDEALSFERPFSRCNSDGGISMKSGSSVNWRIDALDCGDRLAASAAARKGTASVDSIVALVASERERWVEERSALEARLEELKERRQAFHQRPDAEKEELRRQVQELRETMKMRSRFGAWVCERHMQESDDEGETPNSQEKEELREVMASLELELREARAQAAQALQA</sequence>
<protein>
    <submittedName>
        <fullName evidence="3">Uncharacterized protein</fullName>
    </submittedName>
</protein>
<feature type="region of interest" description="Disordered" evidence="2">
    <location>
        <begin position="272"/>
        <end position="294"/>
    </location>
</feature>
<accession>A0A7S4TC75</accession>
<keyword evidence="1" id="KW-0175">Coiled coil</keyword>
<gene>
    <name evidence="3" type="ORF">AMON00008_LOCUS65353</name>
</gene>
<organism evidence="3">
    <name type="scientific">Alexandrium monilatum</name>
    <dbReference type="NCBI Taxonomy" id="311494"/>
    <lineage>
        <taxon>Eukaryota</taxon>
        <taxon>Sar</taxon>
        <taxon>Alveolata</taxon>
        <taxon>Dinophyceae</taxon>
        <taxon>Gonyaulacales</taxon>
        <taxon>Pyrocystaceae</taxon>
        <taxon>Alexandrium</taxon>
    </lineage>
</organism>
<feature type="compositionally biased region" description="Basic and acidic residues" evidence="2">
    <location>
        <begin position="122"/>
        <end position="142"/>
    </location>
</feature>
<proteinExistence type="predicted"/>